<reference evidence="1 2" key="1">
    <citation type="submission" date="2023-10" db="EMBL/GenBank/DDBJ databases">
        <title>Draft Genome Sequence of Candida saopaulonensis from a very Premature Infant with Sepsis.</title>
        <authorList>
            <person name="Ning Y."/>
            <person name="Dai R."/>
            <person name="Xiao M."/>
            <person name="Xu Y."/>
            <person name="Yan Q."/>
            <person name="Zhang L."/>
        </authorList>
    </citation>
    <scope>NUCLEOTIDE SEQUENCE [LARGE SCALE GENOMIC DNA]</scope>
    <source>
        <strain evidence="1 2">19XY460</strain>
    </source>
</reference>
<organism evidence="1 2">
    <name type="scientific">Australozyma saopauloensis</name>
    <dbReference type="NCBI Taxonomy" id="291208"/>
    <lineage>
        <taxon>Eukaryota</taxon>
        <taxon>Fungi</taxon>
        <taxon>Dikarya</taxon>
        <taxon>Ascomycota</taxon>
        <taxon>Saccharomycotina</taxon>
        <taxon>Pichiomycetes</taxon>
        <taxon>Metschnikowiaceae</taxon>
        <taxon>Australozyma</taxon>
    </lineage>
</organism>
<evidence type="ECO:0000313" key="1">
    <source>
        <dbReference type="EMBL" id="WPK23071.1"/>
    </source>
</evidence>
<dbReference type="EMBL" id="CP138894">
    <property type="protein sequence ID" value="WPK23071.1"/>
    <property type="molecule type" value="Genomic_DNA"/>
</dbReference>
<proteinExistence type="predicted"/>
<dbReference type="KEGG" id="asau:88171364"/>
<dbReference type="AlphaFoldDB" id="A0AAX4H3F5"/>
<sequence>MVQLGKRRSTILSSFSSRRSLRTIVTGDTPSDQMRTINSDHSSRPNIRSRVVAAPSSTSDSSLDSLTLESPLASTFRRSETFSAYSSAPSETSFDLRKFGGIPRSTHCGNISSYVGSKNVLPLGNRQSMAFEIQELESLCSQISSPDEDLQLHLVENAIFMTFCLKEADRINNTSTRYWDDLDAEEIFKNDTMQSESLLIH</sequence>
<name>A0AAX4H3F5_9ASCO</name>
<evidence type="ECO:0000313" key="2">
    <source>
        <dbReference type="Proteomes" id="UP001338582"/>
    </source>
</evidence>
<protein>
    <submittedName>
        <fullName evidence="1">Uncharacterized protein</fullName>
    </submittedName>
</protein>
<dbReference type="RefSeq" id="XP_062875458.1">
    <property type="nucleotide sequence ID" value="XM_063019388.1"/>
</dbReference>
<keyword evidence="2" id="KW-1185">Reference proteome</keyword>
<accession>A0AAX4H3F5</accession>
<gene>
    <name evidence="1" type="ORF">PUMCH_000295</name>
</gene>
<dbReference type="Proteomes" id="UP001338582">
    <property type="component" value="Chromosome 1"/>
</dbReference>
<dbReference type="GeneID" id="88171364"/>